<dbReference type="PANTHER" id="PTHR30237">
    <property type="entry name" value="MURAMOYLTETRAPEPTIDE CARBOXYPEPTIDASE"/>
    <property type="match status" value="1"/>
</dbReference>
<gene>
    <name evidence="8" type="ORF">ACFOWM_11155</name>
</gene>
<reference evidence="9" key="1">
    <citation type="journal article" date="2019" name="Int. J. Syst. Evol. Microbiol.">
        <title>The Global Catalogue of Microorganisms (GCM) 10K type strain sequencing project: providing services to taxonomists for standard genome sequencing and annotation.</title>
        <authorList>
            <consortium name="The Broad Institute Genomics Platform"/>
            <consortium name="The Broad Institute Genome Sequencing Center for Infectious Disease"/>
            <person name="Wu L."/>
            <person name="Ma J."/>
        </authorList>
    </citation>
    <scope>NUCLEOTIDE SEQUENCE [LARGE SCALE GENOMIC DNA]</scope>
    <source>
        <strain evidence="9">CECT 8289</strain>
    </source>
</reference>
<evidence type="ECO:0000256" key="1">
    <source>
        <dbReference type="ARBA" id="ARBA00010233"/>
    </source>
</evidence>
<dbReference type="EMBL" id="JBHSCZ010000002">
    <property type="protein sequence ID" value="MFC4263441.1"/>
    <property type="molecule type" value="Genomic_DNA"/>
</dbReference>
<dbReference type="SUPFAM" id="SSF52317">
    <property type="entry name" value="Class I glutamine amidotransferase-like"/>
    <property type="match status" value="1"/>
</dbReference>
<dbReference type="Gene3D" id="3.50.30.60">
    <property type="entry name" value="LD-carboxypeptidase A C-terminal domain-like"/>
    <property type="match status" value="1"/>
</dbReference>
<dbReference type="Pfam" id="PF02016">
    <property type="entry name" value="Peptidase_S66"/>
    <property type="match status" value="1"/>
</dbReference>
<evidence type="ECO:0000256" key="2">
    <source>
        <dbReference type="ARBA" id="ARBA00022645"/>
    </source>
</evidence>
<keyword evidence="2" id="KW-0121">Carboxypeptidase</keyword>
<dbReference type="InterPro" id="IPR040921">
    <property type="entry name" value="Peptidase_S66C"/>
</dbReference>
<dbReference type="InterPro" id="IPR027478">
    <property type="entry name" value="LdcA_N"/>
</dbReference>
<dbReference type="SUPFAM" id="SSF141986">
    <property type="entry name" value="LD-carboxypeptidase A C-terminal domain-like"/>
    <property type="match status" value="1"/>
</dbReference>
<keyword evidence="9" id="KW-1185">Reference proteome</keyword>
<feature type="domain" description="LD-carboxypeptidase C-terminal" evidence="7">
    <location>
        <begin position="174"/>
        <end position="287"/>
    </location>
</feature>
<keyword evidence="3" id="KW-0645">Protease</keyword>
<evidence type="ECO:0000259" key="7">
    <source>
        <dbReference type="Pfam" id="PF17676"/>
    </source>
</evidence>
<organism evidence="8 9">
    <name type="scientific">Ferruginibacter yonginensis</name>
    <dbReference type="NCBI Taxonomy" id="1310416"/>
    <lineage>
        <taxon>Bacteria</taxon>
        <taxon>Pseudomonadati</taxon>
        <taxon>Bacteroidota</taxon>
        <taxon>Chitinophagia</taxon>
        <taxon>Chitinophagales</taxon>
        <taxon>Chitinophagaceae</taxon>
        <taxon>Ferruginibacter</taxon>
    </lineage>
</organism>
<evidence type="ECO:0000256" key="5">
    <source>
        <dbReference type="ARBA" id="ARBA00022825"/>
    </source>
</evidence>
<protein>
    <submittedName>
        <fullName evidence="8">LD-carboxypeptidase</fullName>
    </submittedName>
</protein>
<dbReference type="InterPro" id="IPR040449">
    <property type="entry name" value="Peptidase_S66_N"/>
</dbReference>
<proteinExistence type="inferred from homology"/>
<dbReference type="Gene3D" id="3.40.50.10740">
    <property type="entry name" value="Class I glutamine amidotransferase-like"/>
    <property type="match status" value="1"/>
</dbReference>
<dbReference type="CDD" id="cd07025">
    <property type="entry name" value="Peptidase_S66"/>
    <property type="match status" value="1"/>
</dbReference>
<dbReference type="InterPro" id="IPR027461">
    <property type="entry name" value="Carboxypeptidase_A_C_sf"/>
</dbReference>
<dbReference type="RefSeq" id="WP_379709999.1">
    <property type="nucleotide sequence ID" value="NZ_JBHSCZ010000002.1"/>
</dbReference>
<dbReference type="InterPro" id="IPR029062">
    <property type="entry name" value="Class_I_gatase-like"/>
</dbReference>
<dbReference type="Pfam" id="PF17676">
    <property type="entry name" value="Peptidase_S66C"/>
    <property type="match status" value="1"/>
</dbReference>
<keyword evidence="4" id="KW-0378">Hydrolase</keyword>
<dbReference type="PANTHER" id="PTHR30237:SF2">
    <property type="entry name" value="MUREIN TETRAPEPTIDE CARBOXYPEPTIDASE"/>
    <property type="match status" value="1"/>
</dbReference>
<dbReference type="InterPro" id="IPR003507">
    <property type="entry name" value="S66_fam"/>
</dbReference>
<dbReference type="PIRSF" id="PIRSF028757">
    <property type="entry name" value="LD-carboxypeptidase"/>
    <property type="match status" value="1"/>
</dbReference>
<keyword evidence="5" id="KW-0720">Serine protease</keyword>
<evidence type="ECO:0000313" key="8">
    <source>
        <dbReference type="EMBL" id="MFC4263441.1"/>
    </source>
</evidence>
<feature type="domain" description="LD-carboxypeptidase N-terminal" evidence="6">
    <location>
        <begin position="13"/>
        <end position="130"/>
    </location>
</feature>
<evidence type="ECO:0000313" key="9">
    <source>
        <dbReference type="Proteomes" id="UP001595907"/>
    </source>
</evidence>
<evidence type="ECO:0000256" key="4">
    <source>
        <dbReference type="ARBA" id="ARBA00022801"/>
    </source>
</evidence>
<sequence length="302" mass="33632">MLIPPYLNAGDTIAITCPAGYMPLKNIKTCVSVLQKQGYKVVIGNTVGSKSKNYFSASDADRLAELQQFLDDKNIKAILCGRGGYGTGRIIEDINFSKFLKHPKWIIGFSDITILHTHLFEQYKTASLHASMAGAFNNDEYKNPYVQSLLAALIGHKAQYEVAPHNFNKLGKVKGKLIGGNLTLLAHTMGTSSAPKTKNCILFLEDLGEQLYHIDRMMYQLKRNGKLDELAGLIIGGFTDMKDTERPFGKTVYEIIKDIVAPYPYPVCFDFPVSHAKENYALKHGLVHELNISKETVTLKEL</sequence>
<evidence type="ECO:0000259" key="6">
    <source>
        <dbReference type="Pfam" id="PF02016"/>
    </source>
</evidence>
<comment type="caution">
    <text evidence="8">The sequence shown here is derived from an EMBL/GenBank/DDBJ whole genome shotgun (WGS) entry which is preliminary data.</text>
</comment>
<dbReference type="Proteomes" id="UP001595907">
    <property type="component" value="Unassembled WGS sequence"/>
</dbReference>
<accession>A0ABV8QUB1</accession>
<evidence type="ECO:0000256" key="3">
    <source>
        <dbReference type="ARBA" id="ARBA00022670"/>
    </source>
</evidence>
<comment type="similarity">
    <text evidence="1">Belongs to the peptidase S66 family.</text>
</comment>
<name>A0ABV8QUB1_9BACT</name>